<feature type="domain" description="ABC-2 type transporter transmembrane" evidence="11">
    <location>
        <begin position="21"/>
        <end position="219"/>
    </location>
</feature>
<evidence type="ECO:0000256" key="1">
    <source>
        <dbReference type="ARBA" id="ARBA00004651"/>
    </source>
</evidence>
<reference evidence="12" key="2">
    <citation type="journal article" date="2021" name="Syst. Appl. Microbiol.">
        <title>Roseomonas hellenica sp. nov., isolated from roots of wild-growing Alkanna tinctoria.</title>
        <authorList>
            <person name="Rat A."/>
            <person name="Naranjo H.D."/>
            <person name="Lebbe L."/>
            <person name="Cnockaert M."/>
            <person name="Krigas N."/>
            <person name="Grigoriadou K."/>
            <person name="Maloupa E."/>
            <person name="Willems A."/>
        </authorList>
    </citation>
    <scope>NUCLEOTIDE SEQUENCE</scope>
    <source>
        <strain evidence="12">LMG 28251</strain>
    </source>
</reference>
<gene>
    <name evidence="12" type="ORF">GXW79_04650</name>
</gene>
<feature type="transmembrane region" description="Helical" evidence="10">
    <location>
        <begin position="151"/>
        <end position="170"/>
    </location>
</feature>
<comment type="subcellular location">
    <subcellularLocation>
        <location evidence="1">Cell membrane</location>
        <topology evidence="1">Multi-pass membrane protein</topology>
    </subcellularLocation>
</comment>
<sequence>MSAALGRSRVLRDFVAQHHVIEALILRDVAERIGHGRIGIFFIFAEPLVLGAAITAINSVMHAGEFAEIMMFYSVGYLCFYMLRNMLNRAGMVISVTQNLLYHSRVTLLASFVARHIVEFLISITVMTIFVGAAILFGARIPDSPIKMISGFLLVMLLTQGLAFLLASLVHEYPAIERGAHIVSYIFLPLSGIFFILDNIPPPIRDILVWFPWALAIDLLHDGMAGERYKYHWDIPYILICIGALHVLGLSALRRVRDTLALD</sequence>
<dbReference type="Proteomes" id="UP001196068">
    <property type="component" value="Unassembled WGS sequence"/>
</dbReference>
<feature type="transmembrane region" description="Helical" evidence="10">
    <location>
        <begin position="120"/>
        <end position="139"/>
    </location>
</feature>
<keyword evidence="7 10" id="KW-1133">Transmembrane helix</keyword>
<feature type="transmembrane region" description="Helical" evidence="10">
    <location>
        <begin position="66"/>
        <end position="83"/>
    </location>
</feature>
<dbReference type="GO" id="GO:0140359">
    <property type="term" value="F:ABC-type transporter activity"/>
    <property type="evidence" value="ECO:0007669"/>
    <property type="project" value="InterPro"/>
</dbReference>
<dbReference type="RefSeq" id="WP_211873178.1">
    <property type="nucleotide sequence ID" value="NZ_JAAEDH010000003.1"/>
</dbReference>
<evidence type="ECO:0000256" key="6">
    <source>
        <dbReference type="ARBA" id="ARBA00022692"/>
    </source>
</evidence>
<comment type="similarity">
    <text evidence="2">Belongs to the ABC-2 integral membrane protein family.</text>
</comment>
<keyword evidence="8" id="KW-0625">Polysaccharide transport</keyword>
<accession>A0AAF1JYB8</accession>
<feature type="transmembrane region" description="Helical" evidence="10">
    <location>
        <begin position="38"/>
        <end position="60"/>
    </location>
</feature>
<evidence type="ECO:0000256" key="4">
    <source>
        <dbReference type="ARBA" id="ARBA00022475"/>
    </source>
</evidence>
<dbReference type="PANTHER" id="PTHR30413:SF10">
    <property type="entry name" value="CAPSULE POLYSACCHARIDE EXPORT INNER-MEMBRANE PROTEIN CTRC"/>
    <property type="match status" value="1"/>
</dbReference>
<keyword evidence="3" id="KW-0813">Transport</keyword>
<keyword evidence="13" id="KW-1185">Reference proteome</keyword>
<evidence type="ECO:0000256" key="5">
    <source>
        <dbReference type="ARBA" id="ARBA00022597"/>
    </source>
</evidence>
<evidence type="ECO:0000256" key="7">
    <source>
        <dbReference type="ARBA" id="ARBA00022989"/>
    </source>
</evidence>
<evidence type="ECO:0000256" key="8">
    <source>
        <dbReference type="ARBA" id="ARBA00023047"/>
    </source>
</evidence>
<dbReference type="PANTHER" id="PTHR30413">
    <property type="entry name" value="INNER MEMBRANE TRANSPORT PERMEASE"/>
    <property type="match status" value="1"/>
</dbReference>
<keyword evidence="4" id="KW-1003">Cell membrane</keyword>
<feature type="transmembrane region" description="Helical" evidence="10">
    <location>
        <begin position="182"/>
        <end position="200"/>
    </location>
</feature>
<proteinExistence type="inferred from homology"/>
<feature type="transmembrane region" description="Helical" evidence="10">
    <location>
        <begin position="235"/>
        <end position="253"/>
    </location>
</feature>
<keyword evidence="5" id="KW-0762">Sugar transport</keyword>
<evidence type="ECO:0000313" key="12">
    <source>
        <dbReference type="EMBL" id="MBR0654366.1"/>
    </source>
</evidence>
<evidence type="ECO:0000256" key="9">
    <source>
        <dbReference type="ARBA" id="ARBA00023136"/>
    </source>
</evidence>
<dbReference type="InterPro" id="IPR013525">
    <property type="entry name" value="ABC2_TM"/>
</dbReference>
<organism evidence="12 13">
    <name type="scientific">Plastoroseomonas arctica</name>
    <dbReference type="NCBI Taxonomy" id="1509237"/>
    <lineage>
        <taxon>Bacteria</taxon>
        <taxon>Pseudomonadati</taxon>
        <taxon>Pseudomonadota</taxon>
        <taxon>Alphaproteobacteria</taxon>
        <taxon>Acetobacterales</taxon>
        <taxon>Acetobacteraceae</taxon>
        <taxon>Plastoroseomonas</taxon>
    </lineage>
</organism>
<comment type="caution">
    <text evidence="12">The sequence shown here is derived from an EMBL/GenBank/DDBJ whole genome shotgun (WGS) entry which is preliminary data.</text>
</comment>
<evidence type="ECO:0000256" key="10">
    <source>
        <dbReference type="SAM" id="Phobius"/>
    </source>
</evidence>
<dbReference type="AlphaFoldDB" id="A0AAF1JYB8"/>
<dbReference type="EMBL" id="JAAEDH010000003">
    <property type="protein sequence ID" value="MBR0654366.1"/>
    <property type="molecule type" value="Genomic_DNA"/>
</dbReference>
<dbReference type="GO" id="GO:0015774">
    <property type="term" value="P:polysaccharide transport"/>
    <property type="evidence" value="ECO:0007669"/>
    <property type="project" value="UniProtKB-KW"/>
</dbReference>
<dbReference type="InterPro" id="IPR000412">
    <property type="entry name" value="ABC_2_transport"/>
</dbReference>
<evidence type="ECO:0000259" key="11">
    <source>
        <dbReference type="Pfam" id="PF01061"/>
    </source>
</evidence>
<dbReference type="Pfam" id="PF01061">
    <property type="entry name" value="ABC2_membrane"/>
    <property type="match status" value="1"/>
</dbReference>
<reference evidence="12" key="1">
    <citation type="submission" date="2020-01" db="EMBL/GenBank/DDBJ databases">
        <authorList>
            <person name="Rat A."/>
        </authorList>
    </citation>
    <scope>NUCLEOTIDE SEQUENCE</scope>
    <source>
        <strain evidence="12">LMG 28251</strain>
    </source>
</reference>
<evidence type="ECO:0000256" key="3">
    <source>
        <dbReference type="ARBA" id="ARBA00022448"/>
    </source>
</evidence>
<name>A0AAF1JYB8_9PROT</name>
<protein>
    <submittedName>
        <fullName evidence="12">ABC transporter permease</fullName>
    </submittedName>
</protein>
<dbReference type="PRINTS" id="PR00164">
    <property type="entry name" value="ABC2TRNSPORT"/>
</dbReference>
<dbReference type="GO" id="GO:0043190">
    <property type="term" value="C:ATP-binding cassette (ABC) transporter complex"/>
    <property type="evidence" value="ECO:0007669"/>
    <property type="project" value="InterPro"/>
</dbReference>
<evidence type="ECO:0000256" key="2">
    <source>
        <dbReference type="ARBA" id="ARBA00007783"/>
    </source>
</evidence>
<keyword evidence="9 10" id="KW-0472">Membrane</keyword>
<keyword evidence="6 10" id="KW-0812">Transmembrane</keyword>
<dbReference type="GO" id="GO:0015920">
    <property type="term" value="P:lipopolysaccharide transport"/>
    <property type="evidence" value="ECO:0007669"/>
    <property type="project" value="TreeGrafter"/>
</dbReference>
<evidence type="ECO:0000313" key="13">
    <source>
        <dbReference type="Proteomes" id="UP001196068"/>
    </source>
</evidence>